<dbReference type="RefSeq" id="WP_330145919.1">
    <property type="nucleotide sequence ID" value="NZ_JAZDQU010000002.1"/>
</dbReference>
<evidence type="ECO:0000313" key="1">
    <source>
        <dbReference type="EMBL" id="MEE1884998.1"/>
    </source>
</evidence>
<proteinExistence type="predicted"/>
<dbReference type="EMBL" id="JAZDQU010000002">
    <property type="protein sequence ID" value="MEE1884998.1"/>
    <property type="molecule type" value="Genomic_DNA"/>
</dbReference>
<name>A0ABU7H0Y3_9SPHI</name>
<keyword evidence="2" id="KW-1185">Reference proteome</keyword>
<dbReference type="Proteomes" id="UP001337681">
    <property type="component" value="Unassembled WGS sequence"/>
</dbReference>
<comment type="caution">
    <text evidence="1">The sequence shown here is derived from an EMBL/GenBank/DDBJ whole genome shotgun (WGS) entry which is preliminary data.</text>
</comment>
<gene>
    <name evidence="1" type="ORF">VRU49_06130</name>
</gene>
<sequence>MSHETILQGVDNAELREVFTERLELVEHKLKFIESMPVAFVGMSNEANLALLPYVEAAGGMLVDAANLGVYVIYGEEGAGLNKLMSQVPALIDQEWQAVKNNRVALINLDFYNLEEVKDRVSFVEDLAEILHPGFFIFGNEGNAWIRFGN</sequence>
<accession>A0ABU7H0Y3</accession>
<reference evidence="1 2" key="1">
    <citation type="submission" date="2024-01" db="EMBL/GenBank/DDBJ databases">
        <title>Pedobacter sp. nov., isolated from oil-contaminated soil.</title>
        <authorList>
            <person name="Le N.T.T."/>
        </authorList>
    </citation>
    <scope>NUCLEOTIDE SEQUENCE [LARGE SCALE GENOMIC DNA]</scope>
    <source>
        <strain evidence="1 2">VNH31</strain>
    </source>
</reference>
<evidence type="ECO:0008006" key="3">
    <source>
        <dbReference type="Google" id="ProtNLM"/>
    </source>
</evidence>
<dbReference type="Gene3D" id="3.40.50.1980">
    <property type="entry name" value="Nitrogenase molybdenum iron protein domain"/>
    <property type="match status" value="1"/>
</dbReference>
<organism evidence="1 2">
    <name type="scientific">Pedobacter flavus</name>
    <dbReference type="NCBI Taxonomy" id="3113906"/>
    <lineage>
        <taxon>Bacteria</taxon>
        <taxon>Pseudomonadati</taxon>
        <taxon>Bacteroidota</taxon>
        <taxon>Sphingobacteriia</taxon>
        <taxon>Sphingobacteriales</taxon>
        <taxon>Sphingobacteriaceae</taxon>
        <taxon>Pedobacter</taxon>
    </lineage>
</organism>
<evidence type="ECO:0000313" key="2">
    <source>
        <dbReference type="Proteomes" id="UP001337681"/>
    </source>
</evidence>
<protein>
    <recommendedName>
        <fullName evidence="3">ABC transporter substrate-binding protein</fullName>
    </recommendedName>
</protein>